<dbReference type="SUPFAM" id="SSF55826">
    <property type="entry name" value="YbaK/ProRS associated domain"/>
    <property type="match status" value="1"/>
</dbReference>
<dbReference type="GO" id="GO:0002161">
    <property type="term" value="F:aminoacyl-tRNA deacylase activity"/>
    <property type="evidence" value="ECO:0007669"/>
    <property type="project" value="InterPro"/>
</dbReference>
<dbReference type="EMBL" id="LXEU01000067">
    <property type="protein sequence ID" value="OAT49907.1"/>
    <property type="molecule type" value="Genomic_DNA"/>
</dbReference>
<dbReference type="PANTHER" id="PTHR30411">
    <property type="entry name" value="CYTOPLASMIC PROTEIN"/>
    <property type="match status" value="1"/>
</dbReference>
<feature type="domain" description="YbaK/aminoacyl-tRNA synthetase-associated" evidence="1">
    <location>
        <begin position="25"/>
        <end position="139"/>
    </location>
</feature>
<proteinExistence type="predicted"/>
<protein>
    <submittedName>
        <fullName evidence="2">tRNA proofreading protein</fullName>
    </submittedName>
</protein>
<dbReference type="RefSeq" id="WP_064547132.1">
    <property type="nucleotide sequence ID" value="NZ_LXEU01000067.1"/>
</dbReference>
<dbReference type="PATRIC" id="fig|1354264.4.peg.3500"/>
<dbReference type="InterPro" id="IPR036754">
    <property type="entry name" value="YbaK/aa-tRNA-synt-asso_dom_sf"/>
</dbReference>
<dbReference type="CDD" id="cd04333">
    <property type="entry name" value="ProX_deacylase"/>
    <property type="match status" value="1"/>
</dbReference>
<comment type="caution">
    <text evidence="2">The sequence shown here is derived from an EMBL/GenBank/DDBJ whole genome shotgun (WGS) entry which is preliminary data.</text>
</comment>
<name>A0A1B7JPS7_9ENTR</name>
<evidence type="ECO:0000313" key="3">
    <source>
        <dbReference type="Proteomes" id="UP000078386"/>
    </source>
</evidence>
<dbReference type="Gene3D" id="3.90.960.10">
    <property type="entry name" value="YbaK/aminoacyl-tRNA synthetase-associated domain"/>
    <property type="match status" value="1"/>
</dbReference>
<keyword evidence="3" id="KW-1185">Reference proteome</keyword>
<gene>
    <name evidence="2" type="ORF">M989_03363</name>
</gene>
<organism evidence="2 3">
    <name type="scientific">Kluyvera georgiana ATCC 51603</name>
    <dbReference type="NCBI Taxonomy" id="1354264"/>
    <lineage>
        <taxon>Bacteria</taxon>
        <taxon>Pseudomonadati</taxon>
        <taxon>Pseudomonadota</taxon>
        <taxon>Gammaproteobacteria</taxon>
        <taxon>Enterobacterales</taxon>
        <taxon>Enterobacteriaceae</taxon>
        <taxon>Kluyvera</taxon>
    </lineage>
</organism>
<dbReference type="Pfam" id="PF04073">
    <property type="entry name" value="tRNA_edit"/>
    <property type="match status" value="1"/>
</dbReference>
<accession>A0A1B7JPS7</accession>
<reference evidence="2 3" key="1">
    <citation type="submission" date="2016-04" db="EMBL/GenBank/DDBJ databases">
        <title>ATOL: Assembling a taxonomically balanced genome-scale reconstruction of the evolutionary history of the Enterobacteriaceae.</title>
        <authorList>
            <person name="Plunkett G.III."/>
            <person name="Neeno-Eckwall E.C."/>
            <person name="Glasner J.D."/>
            <person name="Perna N.T."/>
        </authorList>
    </citation>
    <scope>NUCLEOTIDE SEQUENCE [LARGE SCALE GENOMIC DNA]</scope>
    <source>
        <strain evidence="2 3">ATCC 51603</strain>
    </source>
</reference>
<dbReference type="PANTHER" id="PTHR30411:SF1">
    <property type="entry name" value="CYTOPLASMIC PROTEIN"/>
    <property type="match status" value="1"/>
</dbReference>
<dbReference type="Proteomes" id="UP000078386">
    <property type="component" value="Unassembled WGS sequence"/>
</dbReference>
<evidence type="ECO:0000313" key="2">
    <source>
        <dbReference type="EMBL" id="OAT49907.1"/>
    </source>
</evidence>
<dbReference type="AlphaFoldDB" id="A0A1B7JPS7"/>
<sequence>MSLQSVREFFAEHAPDINIIELEQSTATVALAAAAHQVEPGQIAKTLSLKIKDRVILVVAKGDARLDNKKLKDTFGAKARMLSSDEVVMLTGHPVGGVCPFGLENPLDVYCDVSLQAYDEVLPAAGAIHSAVRISPQRMASLTSATWVDVCQPSSS</sequence>
<dbReference type="InterPro" id="IPR007214">
    <property type="entry name" value="YbaK/aa-tRNA-synth-assoc-dom"/>
</dbReference>
<evidence type="ECO:0000259" key="1">
    <source>
        <dbReference type="Pfam" id="PF04073"/>
    </source>
</evidence>